<organism evidence="1 2">
    <name type="scientific">Kitasatospora nipponensis</name>
    <dbReference type="NCBI Taxonomy" id="258049"/>
    <lineage>
        <taxon>Bacteria</taxon>
        <taxon>Bacillati</taxon>
        <taxon>Actinomycetota</taxon>
        <taxon>Actinomycetes</taxon>
        <taxon>Kitasatosporales</taxon>
        <taxon>Streptomycetaceae</taxon>
        <taxon>Kitasatospora</taxon>
    </lineage>
</organism>
<accession>A0ABN1VVJ8</accession>
<sequence>MVLVAAVGVVIAVRWPHSPGPALTRVSGLIGSEKTEFFNSPEVQQALRNDKLDVHVTSSGSWQMAQQVAAKPTAYDFAFPASSTATSSLKDLNSVPVRPFYSPLVVIANRSTVDLLLRDSWNGVAGPMGKVPPLLKSGQDGAELLDMDAYRQAVAANLTWGAVDPQGTRKDLRGQLLISTTDPASSSSAALYLAVMSYLANGQQVVTDQSGIDRVGPLLKQLVQSQGALLASSDELFRDFLSGVGRPLIWTYESEAAGLARAGKLPQDTVVLYPDTTIQSDHTVVELTKNAEPFAAAMQNDPVLRQLAARFGFRPSGDPQAMVQALGERGTGFAADVTRIGSFQVAPPSTDNLQKLVNAAKGSN</sequence>
<evidence type="ECO:0008006" key="3">
    <source>
        <dbReference type="Google" id="ProtNLM"/>
    </source>
</evidence>
<comment type="caution">
    <text evidence="1">The sequence shown here is derived from an EMBL/GenBank/DDBJ whole genome shotgun (WGS) entry which is preliminary data.</text>
</comment>
<evidence type="ECO:0000313" key="2">
    <source>
        <dbReference type="Proteomes" id="UP001500037"/>
    </source>
</evidence>
<name>A0ABN1VVJ8_9ACTN</name>
<proteinExistence type="predicted"/>
<dbReference type="EMBL" id="BAAALF010000014">
    <property type="protein sequence ID" value="GAA1224900.1"/>
    <property type="molecule type" value="Genomic_DNA"/>
</dbReference>
<keyword evidence="2" id="KW-1185">Reference proteome</keyword>
<reference evidence="1 2" key="1">
    <citation type="journal article" date="2019" name="Int. J. Syst. Evol. Microbiol.">
        <title>The Global Catalogue of Microorganisms (GCM) 10K type strain sequencing project: providing services to taxonomists for standard genome sequencing and annotation.</title>
        <authorList>
            <consortium name="The Broad Institute Genomics Platform"/>
            <consortium name="The Broad Institute Genome Sequencing Center for Infectious Disease"/>
            <person name="Wu L."/>
            <person name="Ma J."/>
        </authorList>
    </citation>
    <scope>NUCLEOTIDE SEQUENCE [LARGE SCALE GENOMIC DNA]</scope>
    <source>
        <strain evidence="1 2">JCM 13004</strain>
    </source>
</reference>
<dbReference type="SUPFAM" id="SSF53850">
    <property type="entry name" value="Periplasmic binding protein-like II"/>
    <property type="match status" value="1"/>
</dbReference>
<dbReference type="Proteomes" id="UP001500037">
    <property type="component" value="Unassembled WGS sequence"/>
</dbReference>
<evidence type="ECO:0000313" key="1">
    <source>
        <dbReference type="EMBL" id="GAA1224900.1"/>
    </source>
</evidence>
<gene>
    <name evidence="1" type="ORF">GCM10009665_13920</name>
</gene>
<protein>
    <recommendedName>
        <fullName evidence="3">Extracellular solute-binding protein</fullName>
    </recommendedName>
</protein>